<proteinExistence type="predicted"/>
<dbReference type="InterPro" id="IPR052927">
    <property type="entry name" value="DCC_oxidoreductase"/>
</dbReference>
<reference evidence="1 2" key="1">
    <citation type="journal article" date="2019" name="Int. J. Syst. Evol. Microbiol.">
        <title>The Global Catalogue of Microorganisms (GCM) 10K type strain sequencing project: providing services to taxonomists for standard genome sequencing and annotation.</title>
        <authorList>
            <consortium name="The Broad Institute Genomics Platform"/>
            <consortium name="The Broad Institute Genome Sequencing Center for Infectious Disease"/>
            <person name="Wu L."/>
            <person name="Ma J."/>
        </authorList>
    </citation>
    <scope>NUCLEOTIDE SEQUENCE [LARGE SCALE GENOMIC DNA]</scope>
    <source>
        <strain evidence="1 2">RDMS1</strain>
    </source>
</reference>
<accession>A0ABD5YKP9</accession>
<dbReference type="InterPro" id="IPR007263">
    <property type="entry name" value="DCC1-like"/>
</dbReference>
<dbReference type="AlphaFoldDB" id="A0ABD5YKP9"/>
<evidence type="ECO:0000313" key="1">
    <source>
        <dbReference type="EMBL" id="MFC7189801.1"/>
    </source>
</evidence>
<dbReference type="EMBL" id="JBHTAX010000001">
    <property type="protein sequence ID" value="MFC7189801.1"/>
    <property type="molecule type" value="Genomic_DNA"/>
</dbReference>
<gene>
    <name evidence="1" type="ORF">ACFQL7_07985</name>
</gene>
<dbReference type="PANTHER" id="PTHR33639">
    <property type="entry name" value="THIOL-DISULFIDE OXIDOREDUCTASE DCC"/>
    <property type="match status" value="1"/>
</dbReference>
<comment type="caution">
    <text evidence="1">The sequence shown here is derived from an EMBL/GenBank/DDBJ whole genome shotgun (WGS) entry which is preliminary data.</text>
</comment>
<dbReference type="RefSeq" id="WP_248906040.1">
    <property type="nucleotide sequence ID" value="NZ_CP109979.1"/>
</dbReference>
<dbReference type="Pfam" id="PF04134">
    <property type="entry name" value="DCC1-like"/>
    <property type="match status" value="1"/>
</dbReference>
<dbReference type="Proteomes" id="UP001596417">
    <property type="component" value="Unassembled WGS sequence"/>
</dbReference>
<organism evidence="1 2">
    <name type="scientific">Halocatena marina</name>
    <dbReference type="NCBI Taxonomy" id="2934937"/>
    <lineage>
        <taxon>Archaea</taxon>
        <taxon>Methanobacteriati</taxon>
        <taxon>Methanobacteriota</taxon>
        <taxon>Stenosarchaea group</taxon>
        <taxon>Halobacteria</taxon>
        <taxon>Halobacteriales</taxon>
        <taxon>Natronomonadaceae</taxon>
        <taxon>Halocatena</taxon>
    </lineage>
</organism>
<dbReference type="PANTHER" id="PTHR33639:SF2">
    <property type="entry name" value="DUF393 DOMAIN-CONTAINING PROTEIN"/>
    <property type="match status" value="1"/>
</dbReference>
<sequence>MSDTLDSTTVADSVERPVILFDGVCNLCNALVRFIVRFDASGTFRFAPLQSTIGQALLDEYDLPTEDFDTFVLIEDNECYTRSTAALRVCRTLDGPWPLLYPLVYVPEMLRNPVYRVVATHRYRLFGRKDECPVPSPEIRERFAERALDTT</sequence>
<dbReference type="GeneID" id="76199362"/>
<protein>
    <submittedName>
        <fullName evidence="1">Thiol-disulfide oxidoreductase DCC family protein</fullName>
    </submittedName>
</protein>
<keyword evidence="2" id="KW-1185">Reference proteome</keyword>
<evidence type="ECO:0000313" key="2">
    <source>
        <dbReference type="Proteomes" id="UP001596417"/>
    </source>
</evidence>
<name>A0ABD5YKP9_9EURY</name>